<dbReference type="AlphaFoldDB" id="A0A2T1BY35"/>
<protein>
    <submittedName>
        <fullName evidence="1">Uncharacterized protein</fullName>
    </submittedName>
</protein>
<dbReference type="Proteomes" id="UP000238762">
    <property type="component" value="Unassembled WGS sequence"/>
</dbReference>
<reference evidence="1 2" key="2">
    <citation type="submission" date="2018-03" db="EMBL/GenBank/DDBJ databases">
        <title>The ancient ancestry and fast evolution of plastids.</title>
        <authorList>
            <person name="Moore K.R."/>
            <person name="Magnabosco C."/>
            <person name="Momper L."/>
            <person name="Gold D.A."/>
            <person name="Bosak T."/>
            <person name="Fournier G.P."/>
        </authorList>
    </citation>
    <scope>NUCLEOTIDE SEQUENCE [LARGE SCALE GENOMIC DNA]</scope>
    <source>
        <strain evidence="1 2">CCAP 1448/3</strain>
    </source>
</reference>
<dbReference type="RefSeq" id="WP_106291210.1">
    <property type="nucleotide sequence ID" value="NZ_CAWNTC010000194.1"/>
</dbReference>
<reference evidence="1 2" key="1">
    <citation type="submission" date="2018-02" db="EMBL/GenBank/DDBJ databases">
        <authorList>
            <person name="Cohen D.B."/>
            <person name="Kent A.D."/>
        </authorList>
    </citation>
    <scope>NUCLEOTIDE SEQUENCE [LARGE SCALE GENOMIC DNA]</scope>
    <source>
        <strain evidence="1 2">CCAP 1448/3</strain>
    </source>
</reference>
<sequence length="103" mass="11673">MSISLEKRIQVLEQKIEWMSQILAAHRIDGPWLSPAKAAPILGVSRQHLIAEIQQAQLQKNSDLKCGIHYRHKGKAGAIRPSWQINVVEFAKVLAIPPQYRKT</sequence>
<comment type="caution">
    <text evidence="1">The sequence shown here is derived from an EMBL/GenBank/DDBJ whole genome shotgun (WGS) entry which is preliminary data.</text>
</comment>
<dbReference type="EMBL" id="PVWJ01000155">
    <property type="protein sequence ID" value="PSB00837.1"/>
    <property type="molecule type" value="Genomic_DNA"/>
</dbReference>
<name>A0A2T1BY35_9CYAN</name>
<evidence type="ECO:0000313" key="2">
    <source>
        <dbReference type="Proteomes" id="UP000238762"/>
    </source>
</evidence>
<organism evidence="1 2">
    <name type="scientific">Merismopedia glauca CCAP 1448/3</name>
    <dbReference type="NCBI Taxonomy" id="1296344"/>
    <lineage>
        <taxon>Bacteria</taxon>
        <taxon>Bacillati</taxon>
        <taxon>Cyanobacteriota</taxon>
        <taxon>Cyanophyceae</taxon>
        <taxon>Synechococcales</taxon>
        <taxon>Merismopediaceae</taxon>
        <taxon>Merismopedia</taxon>
    </lineage>
</organism>
<keyword evidence="2" id="KW-1185">Reference proteome</keyword>
<dbReference type="OrthoDB" id="9766445at2"/>
<accession>A0A2T1BY35</accession>
<gene>
    <name evidence="1" type="ORF">C7B64_21430</name>
</gene>
<evidence type="ECO:0000313" key="1">
    <source>
        <dbReference type="EMBL" id="PSB00837.1"/>
    </source>
</evidence>
<proteinExistence type="predicted"/>